<dbReference type="EMBL" id="NJBN01000003">
    <property type="protein sequence ID" value="TKJ41278.1"/>
    <property type="molecule type" value="Genomic_DNA"/>
</dbReference>
<keyword evidence="3 5" id="KW-0238">DNA-binding</keyword>
<evidence type="ECO:0000256" key="2">
    <source>
        <dbReference type="ARBA" id="ARBA00023067"/>
    </source>
</evidence>
<evidence type="ECO:0000313" key="5">
    <source>
        <dbReference type="EMBL" id="TKJ41278.1"/>
    </source>
</evidence>
<dbReference type="SUPFAM" id="SSF47729">
    <property type="entry name" value="IHF-like DNA-binding proteins"/>
    <property type="match status" value="1"/>
</dbReference>
<dbReference type="GO" id="GO:0030261">
    <property type="term" value="P:chromosome condensation"/>
    <property type="evidence" value="ECO:0007669"/>
    <property type="project" value="UniProtKB-KW"/>
</dbReference>
<dbReference type="Gene3D" id="4.10.520.10">
    <property type="entry name" value="IHF-like DNA-binding proteins"/>
    <property type="match status" value="1"/>
</dbReference>
<evidence type="ECO:0000256" key="1">
    <source>
        <dbReference type="ARBA" id="ARBA00010529"/>
    </source>
</evidence>
<keyword evidence="2" id="KW-0226">DNA condensation</keyword>
<dbReference type="CDD" id="cd13831">
    <property type="entry name" value="HU"/>
    <property type="match status" value="1"/>
</dbReference>
<dbReference type="InterPro" id="IPR010992">
    <property type="entry name" value="IHF-like_DNA-bd_dom_sf"/>
</dbReference>
<name>A0A532V286_UNCL8</name>
<sequence length="92" mass="10327">MNKSDLVREVASRTGLTQIEARAAVDKMVNIITNQVAAGKSVNLRGFGTFKAVTREARKAQHPRSRKLIDVPRKKVPVFRASPDWKDDLLKK</sequence>
<comment type="similarity">
    <text evidence="1 4">Belongs to the bacterial histone-like protein family.</text>
</comment>
<dbReference type="InterPro" id="IPR000119">
    <property type="entry name" value="Hist_DNA-bd"/>
</dbReference>
<organism evidence="5 6">
    <name type="scientific">candidate division LCP-89 bacterium B3_LCP</name>
    <dbReference type="NCBI Taxonomy" id="2012998"/>
    <lineage>
        <taxon>Bacteria</taxon>
        <taxon>Pseudomonadati</taxon>
        <taxon>Bacteria division LCP-89</taxon>
    </lineage>
</organism>
<dbReference type="PANTHER" id="PTHR33175:SF3">
    <property type="entry name" value="DNA-BINDING PROTEIN HU-BETA"/>
    <property type="match status" value="1"/>
</dbReference>
<evidence type="ECO:0000256" key="4">
    <source>
        <dbReference type="RuleBase" id="RU003939"/>
    </source>
</evidence>
<comment type="caution">
    <text evidence="5">The sequence shown here is derived from an EMBL/GenBank/DDBJ whole genome shotgun (WGS) entry which is preliminary data.</text>
</comment>
<protein>
    <submittedName>
        <fullName evidence="5">DNA-binding protein</fullName>
    </submittedName>
</protein>
<dbReference type="GO" id="GO:0030527">
    <property type="term" value="F:structural constituent of chromatin"/>
    <property type="evidence" value="ECO:0007669"/>
    <property type="project" value="InterPro"/>
</dbReference>
<gene>
    <name evidence="5" type="ORF">CEE37_06320</name>
</gene>
<evidence type="ECO:0000256" key="3">
    <source>
        <dbReference type="ARBA" id="ARBA00023125"/>
    </source>
</evidence>
<dbReference type="Proteomes" id="UP000319619">
    <property type="component" value="Unassembled WGS sequence"/>
</dbReference>
<reference evidence="5 6" key="1">
    <citation type="submission" date="2017-06" db="EMBL/GenBank/DDBJ databases">
        <title>Novel microbial phyla capable of carbon fixation and sulfur reduction in deep-sea sediments.</title>
        <authorList>
            <person name="Huang J."/>
            <person name="Baker B."/>
            <person name="Wang Y."/>
        </authorList>
    </citation>
    <scope>NUCLEOTIDE SEQUENCE [LARGE SCALE GENOMIC DNA]</scope>
    <source>
        <strain evidence="5">B3_LCP</strain>
    </source>
</reference>
<proteinExistence type="inferred from homology"/>
<dbReference type="PANTHER" id="PTHR33175">
    <property type="entry name" value="DNA-BINDING PROTEIN HU"/>
    <property type="match status" value="1"/>
</dbReference>
<dbReference type="AlphaFoldDB" id="A0A532V286"/>
<dbReference type="SMART" id="SM00411">
    <property type="entry name" value="BHL"/>
    <property type="match status" value="1"/>
</dbReference>
<evidence type="ECO:0000313" key="6">
    <source>
        <dbReference type="Proteomes" id="UP000319619"/>
    </source>
</evidence>
<accession>A0A532V286</accession>
<dbReference type="PRINTS" id="PR01727">
    <property type="entry name" value="DNABINDINGHU"/>
</dbReference>
<dbReference type="GO" id="GO:0003677">
    <property type="term" value="F:DNA binding"/>
    <property type="evidence" value="ECO:0007669"/>
    <property type="project" value="UniProtKB-KW"/>
</dbReference>
<dbReference type="Pfam" id="PF00216">
    <property type="entry name" value="Bac_DNA_binding"/>
    <property type="match status" value="1"/>
</dbReference>